<dbReference type="InterPro" id="IPR036465">
    <property type="entry name" value="vWFA_dom_sf"/>
</dbReference>
<dbReference type="STRING" id="363999.A0A439CT99"/>
<dbReference type="AlphaFoldDB" id="A0A439CT99"/>
<reference evidence="3 4" key="1">
    <citation type="submission" date="2018-12" db="EMBL/GenBank/DDBJ databases">
        <title>Draft genome sequence of Xylaria grammica IHI A82.</title>
        <authorList>
            <person name="Buettner E."/>
            <person name="Kellner H."/>
        </authorList>
    </citation>
    <scope>NUCLEOTIDE SEQUENCE [LARGE SCALE GENOMIC DNA]</scope>
    <source>
        <strain evidence="3 4">IHI A82</strain>
    </source>
</reference>
<dbReference type="PANTHER" id="PTHR10579:SF156">
    <property type="entry name" value="VWFA DOMAIN-CONTAINING PROTEIN"/>
    <property type="match status" value="1"/>
</dbReference>
<dbReference type="Pfam" id="PF13519">
    <property type="entry name" value="VWA_2"/>
    <property type="match status" value="1"/>
</dbReference>
<dbReference type="Gene3D" id="3.40.50.410">
    <property type="entry name" value="von Willebrand factor, type A domain"/>
    <property type="match status" value="1"/>
</dbReference>
<accession>A0A439CT99</accession>
<dbReference type="InterPro" id="IPR032838">
    <property type="entry name" value="Vwaint_dom"/>
</dbReference>
<evidence type="ECO:0000313" key="3">
    <source>
        <dbReference type="EMBL" id="RWA05366.1"/>
    </source>
</evidence>
<organism evidence="3 4">
    <name type="scientific">Xylaria grammica</name>
    <dbReference type="NCBI Taxonomy" id="363999"/>
    <lineage>
        <taxon>Eukaryota</taxon>
        <taxon>Fungi</taxon>
        <taxon>Dikarya</taxon>
        <taxon>Ascomycota</taxon>
        <taxon>Pezizomycotina</taxon>
        <taxon>Sordariomycetes</taxon>
        <taxon>Xylariomycetidae</taxon>
        <taxon>Xylariales</taxon>
        <taxon>Xylariaceae</taxon>
        <taxon>Xylaria</taxon>
    </lineage>
</organism>
<dbReference type="EMBL" id="RYZI01000448">
    <property type="protein sequence ID" value="RWA05366.1"/>
    <property type="molecule type" value="Genomic_DNA"/>
</dbReference>
<dbReference type="PROSITE" id="PS50234">
    <property type="entry name" value="VWFA"/>
    <property type="match status" value="1"/>
</dbReference>
<dbReference type="Proteomes" id="UP000286045">
    <property type="component" value="Unassembled WGS sequence"/>
</dbReference>
<evidence type="ECO:0000313" key="4">
    <source>
        <dbReference type="Proteomes" id="UP000286045"/>
    </source>
</evidence>
<dbReference type="PANTHER" id="PTHR10579">
    <property type="entry name" value="CALCIUM-ACTIVATED CHLORIDE CHANNEL REGULATOR"/>
    <property type="match status" value="1"/>
</dbReference>
<name>A0A439CT99_9PEZI</name>
<dbReference type="SMART" id="SM00327">
    <property type="entry name" value="VWA"/>
    <property type="match status" value="1"/>
</dbReference>
<feature type="region of interest" description="Disordered" evidence="1">
    <location>
        <begin position="1"/>
        <end position="40"/>
    </location>
</feature>
<proteinExistence type="predicted"/>
<protein>
    <recommendedName>
        <fullName evidence="2">VWFA domain-containing protein</fullName>
    </recommendedName>
</protein>
<dbReference type="SUPFAM" id="SSF53300">
    <property type="entry name" value="vWA-like"/>
    <property type="match status" value="1"/>
</dbReference>
<dbReference type="InterPro" id="IPR039510">
    <property type="entry name" value="Vint_dom"/>
</dbReference>
<feature type="compositionally biased region" description="Polar residues" evidence="1">
    <location>
        <begin position="27"/>
        <end position="36"/>
    </location>
</feature>
<evidence type="ECO:0000256" key="1">
    <source>
        <dbReference type="SAM" id="MobiDB-lite"/>
    </source>
</evidence>
<feature type="domain" description="VWFA" evidence="2">
    <location>
        <begin position="75"/>
        <end position="268"/>
    </location>
</feature>
<dbReference type="Pfam" id="PF14623">
    <property type="entry name" value="Vint"/>
    <property type="match status" value="1"/>
</dbReference>
<comment type="caution">
    <text evidence="3">The sequence shown here is derived from an EMBL/GenBank/DDBJ whole genome shotgun (WGS) entry which is preliminary data.</text>
</comment>
<dbReference type="InterPro" id="IPR002035">
    <property type="entry name" value="VWF_A"/>
</dbReference>
<evidence type="ECO:0000259" key="2">
    <source>
        <dbReference type="PROSITE" id="PS50234"/>
    </source>
</evidence>
<dbReference type="InterPro" id="IPR051266">
    <property type="entry name" value="CLCR"/>
</dbReference>
<dbReference type="Pfam" id="PF14624">
    <property type="entry name" value="Vwaint"/>
    <property type="match status" value="1"/>
</dbReference>
<gene>
    <name evidence="3" type="ORF">EKO27_g9739</name>
</gene>
<keyword evidence="4" id="KW-1185">Reference proteome</keyword>
<sequence>MKTVPSEYHHAADSPGEGAFEKEDTDSQSGRSTPTLEPNDELITTIHPLETKNGVLVTVQPPVGPSGPVPHVPCDIVLVVDVSSSMSADAPALVNNGQGDAIKEHLGLTVLDLTKHAARTILSTLNDDDRLGIVTFGSVSEIVQELTSMTKASKARASKNIDSIQENGNTNLWAGINEGLAMFGDRHPSGRVPALMVLTDGQPNYMCPPYGYVPELRRKGPLPAIINTFGFGYEIRSGLLKAIADTCNGNYAFIPDAGMIGTVFVHAVAHLQSTYATQCTLEISAPEGVLLKSTTGKSVVEYVVGKTGPVGKKNLTIELGNVQYGQSRDIYLESVNELGEQTTFNPTAGKTRMLAKLTYSLIEYPLYGTFVEQDILQPSTLPRSTIAYHQSRSRICELLSAFFPILGSNLEYKDKCPGDMEPSRAELRAVINTIPAKGYYDDRNKSLMQDLKGQITEALSEEDYFERWGRHYFLSLWNAHAKQLCNSFKDPGPLMYNNDPFFHRCRDALDEAFDKIPPPEPSKKHRAEHAPTAYTMASFNSQFNPCFGAMSPVLLATGNEVPVSMLRKGMSVQTPAGPRYVQALLKTQPRHDIAMCHVEKLLVTPWHPIKIGESERGGWVFPVDTAEPTVGRLGPLYSLLLEPDGDTDAHAIRIGGVWGVTLGHGILKGSDIRAHQFLGDYHAVSKELEALGSAEDGVYCSAGVRRDDRTGLVCGFEQLPSLNVDEMGSTSRLELQSGLPAEICV</sequence>